<dbReference type="PATRIC" id="fig|1261658.3.peg.1338"/>
<dbReference type="GO" id="GO:0051301">
    <property type="term" value="P:cell division"/>
    <property type="evidence" value="ECO:0007669"/>
    <property type="project" value="UniProtKB-KW"/>
</dbReference>
<dbReference type="GO" id="GO:0005507">
    <property type="term" value="F:copper ion binding"/>
    <property type="evidence" value="ECO:0007669"/>
    <property type="project" value="InterPro"/>
</dbReference>
<keyword evidence="3" id="KW-0131">Cell cycle</keyword>
<dbReference type="AlphaFoldDB" id="A0A179CW06"/>
<dbReference type="PANTHER" id="PTHR48267">
    <property type="entry name" value="CUPREDOXIN SUPERFAMILY PROTEIN"/>
    <property type="match status" value="1"/>
</dbReference>
<evidence type="ECO:0000259" key="4">
    <source>
        <dbReference type="Pfam" id="PF07732"/>
    </source>
</evidence>
<dbReference type="Proteomes" id="UP000078358">
    <property type="component" value="Unassembled WGS sequence"/>
</dbReference>
<proteinExistence type="predicted"/>
<gene>
    <name evidence="5" type="ORF">F480_06725</name>
</gene>
<dbReference type="InterPro" id="IPR011707">
    <property type="entry name" value="Cu-oxidase-like_N"/>
</dbReference>
<reference evidence="5 6" key="1">
    <citation type="submission" date="2014-01" db="EMBL/GenBank/DDBJ databases">
        <authorList>
            <person name="Zuccon D."/>
        </authorList>
    </citation>
    <scope>NUCLEOTIDE SEQUENCE [LARGE SCALE GENOMIC DNA]</scope>
    <source>
        <strain evidence="5 6">Y31</strain>
    </source>
</reference>
<sequence length="467" mass="52517">MKLSRRQFLHRATLGSAFTLLPPPLLAKERPNLSIPPLIEVGRGRPVRLDFHPAQTQFEAGKWADVWGANGQYLAPTVKVKSGDFVKLTYANSLPQVLSINIQGLLAPTAMIGSNHRQLKPNSSWSPIVNIQQAACTCWYHADTMLNSAPQLYRGIAGLWIIDDEASKQAKLPNKYGINDIPLILQDQLLDKNGKPVFSANAPFLAKRLFVNGKENPKVTLPRGWVRLRLVNASVSRHYALQLDNGKPLYVIATGIGMLAEPLEMSVVMLAPSERVELLVDLNEGERVALLTGEKRSILHTVGQFFQDNHELVDNVVLEMQPEGLPSALNMEPQLPEFDLSAFNLKIAQERKFELRVQDALINRQRFDPKRIDAEVKLGSVERWYILATETIGFTLQGAKFVLETRNRKPQPHKQLAWRDTVRIEKDEEVTLLVKFEKMAEAHLPFTFGASDFSLRDKGLMGQFIVK</sequence>
<evidence type="ECO:0000313" key="6">
    <source>
        <dbReference type="Proteomes" id="UP000078358"/>
    </source>
</evidence>
<dbReference type="InterPro" id="IPR006311">
    <property type="entry name" value="TAT_signal"/>
</dbReference>
<feature type="domain" description="Plastocyanin-like" evidence="4">
    <location>
        <begin position="55"/>
        <end position="166"/>
    </location>
</feature>
<dbReference type="PROSITE" id="PS51318">
    <property type="entry name" value="TAT"/>
    <property type="match status" value="1"/>
</dbReference>
<dbReference type="Gene3D" id="2.60.40.420">
    <property type="entry name" value="Cupredoxins - blue copper proteins"/>
    <property type="match status" value="3"/>
</dbReference>
<evidence type="ECO:0000256" key="1">
    <source>
        <dbReference type="ARBA" id="ARBA00022618"/>
    </source>
</evidence>
<evidence type="ECO:0000256" key="3">
    <source>
        <dbReference type="ARBA" id="ARBA00023306"/>
    </source>
</evidence>
<dbReference type="RefSeq" id="WP_015433528.1">
    <property type="nucleotide sequence ID" value="NZ_JACI01000002.1"/>
</dbReference>
<comment type="caution">
    <text evidence="5">The sequence shown here is derived from an EMBL/GenBank/DDBJ whole genome shotgun (WGS) entry which is preliminary data.</text>
</comment>
<evidence type="ECO:0000256" key="2">
    <source>
        <dbReference type="ARBA" id="ARBA00022764"/>
    </source>
</evidence>
<dbReference type="EMBL" id="JACI01000002">
    <property type="protein sequence ID" value="OAQ14084.1"/>
    <property type="molecule type" value="Genomic_DNA"/>
</dbReference>
<name>A0A179CW06_BIBTR</name>
<organism evidence="5 6">
    <name type="scientific">Bibersteinia trehalosi Y31</name>
    <dbReference type="NCBI Taxonomy" id="1261658"/>
    <lineage>
        <taxon>Bacteria</taxon>
        <taxon>Pseudomonadati</taxon>
        <taxon>Pseudomonadota</taxon>
        <taxon>Gammaproteobacteria</taxon>
        <taxon>Pasteurellales</taxon>
        <taxon>Pasteurellaceae</taxon>
        <taxon>Bibersteinia</taxon>
    </lineage>
</organism>
<evidence type="ECO:0000313" key="5">
    <source>
        <dbReference type="EMBL" id="OAQ14084.1"/>
    </source>
</evidence>
<protein>
    <submittedName>
        <fullName evidence="5">Cell division protein FtsQ</fullName>
    </submittedName>
</protein>
<dbReference type="Pfam" id="PF07732">
    <property type="entry name" value="Cu-oxidase_3"/>
    <property type="match status" value="1"/>
</dbReference>
<dbReference type="SUPFAM" id="SSF49503">
    <property type="entry name" value="Cupredoxins"/>
    <property type="match status" value="3"/>
</dbReference>
<keyword evidence="1 5" id="KW-0132">Cell division</keyword>
<keyword evidence="2" id="KW-0574">Periplasm</keyword>
<dbReference type="PANTHER" id="PTHR48267:SF1">
    <property type="entry name" value="BILIRUBIN OXIDASE"/>
    <property type="match status" value="1"/>
</dbReference>
<dbReference type="InterPro" id="IPR008972">
    <property type="entry name" value="Cupredoxin"/>
</dbReference>
<dbReference type="InterPro" id="IPR045087">
    <property type="entry name" value="Cu-oxidase_fam"/>
</dbReference>
<accession>A0A179CW06</accession>